<evidence type="ECO:0000313" key="2">
    <source>
        <dbReference type="EMBL" id="KAA6315906.1"/>
    </source>
</evidence>
<evidence type="ECO:0000259" key="1">
    <source>
        <dbReference type="PROSITE" id="PS50943"/>
    </source>
</evidence>
<protein>
    <recommendedName>
        <fullName evidence="1">HTH cro/C1-type domain-containing protein</fullName>
    </recommendedName>
</protein>
<comment type="caution">
    <text evidence="2">The sequence shown here is derived from an EMBL/GenBank/DDBJ whole genome shotgun (WGS) entry which is preliminary data.</text>
</comment>
<name>A0A5J4Q1Y2_9ZZZZ</name>
<accession>A0A5J4Q1Y2</accession>
<gene>
    <name evidence="2" type="ORF">EZS27_033707</name>
</gene>
<feature type="domain" description="HTH cro/C1-type" evidence="1">
    <location>
        <begin position="13"/>
        <end position="43"/>
    </location>
</feature>
<dbReference type="CDD" id="cd00093">
    <property type="entry name" value="HTH_XRE"/>
    <property type="match status" value="1"/>
</dbReference>
<dbReference type="SUPFAM" id="SSF47413">
    <property type="entry name" value="lambda repressor-like DNA-binding domains"/>
    <property type="match status" value="1"/>
</dbReference>
<dbReference type="InterPro" id="IPR001387">
    <property type="entry name" value="Cro/C1-type_HTH"/>
</dbReference>
<dbReference type="InterPro" id="IPR010982">
    <property type="entry name" value="Lambda_DNA-bd_dom_sf"/>
</dbReference>
<reference evidence="2" key="1">
    <citation type="submission" date="2019-03" db="EMBL/GenBank/DDBJ databases">
        <title>Single cell metagenomics reveals metabolic interactions within the superorganism composed of flagellate Streblomastix strix and complex community of Bacteroidetes bacteria on its surface.</title>
        <authorList>
            <person name="Treitli S.C."/>
            <person name="Kolisko M."/>
            <person name="Husnik F."/>
            <person name="Keeling P."/>
            <person name="Hampl V."/>
        </authorList>
    </citation>
    <scope>NUCLEOTIDE SEQUENCE</scope>
    <source>
        <strain evidence="2">STM</strain>
    </source>
</reference>
<sequence length="75" mass="8999">MKSKVELYIIDRVREKRIEKGMSQRAFADNMNLSQSFVAHCENPRLKEKYNINHINEFASVWECSLYEFLPEYPI</sequence>
<dbReference type="Gene3D" id="1.10.260.40">
    <property type="entry name" value="lambda repressor-like DNA-binding domains"/>
    <property type="match status" value="1"/>
</dbReference>
<dbReference type="PROSITE" id="PS50943">
    <property type="entry name" value="HTH_CROC1"/>
    <property type="match status" value="1"/>
</dbReference>
<dbReference type="AlphaFoldDB" id="A0A5J4Q1Y2"/>
<proteinExistence type="predicted"/>
<organism evidence="2">
    <name type="scientific">termite gut metagenome</name>
    <dbReference type="NCBI Taxonomy" id="433724"/>
    <lineage>
        <taxon>unclassified sequences</taxon>
        <taxon>metagenomes</taxon>
        <taxon>organismal metagenomes</taxon>
    </lineage>
</organism>
<dbReference type="GO" id="GO:0003677">
    <property type="term" value="F:DNA binding"/>
    <property type="evidence" value="ECO:0007669"/>
    <property type="project" value="InterPro"/>
</dbReference>
<dbReference type="EMBL" id="SNRY01005077">
    <property type="protein sequence ID" value="KAA6315906.1"/>
    <property type="molecule type" value="Genomic_DNA"/>
</dbReference>